<dbReference type="EMBL" id="VMSO01000004">
    <property type="protein sequence ID" value="KAA8502128.1"/>
    <property type="molecule type" value="Genomic_DNA"/>
</dbReference>
<keyword evidence="2 5" id="KW-0808">Transferase</keyword>
<dbReference type="PANTHER" id="PTHR13778:SF47">
    <property type="entry name" value="LIPOPOLYSACCHARIDE 1,3-GALACTOSYLTRANSFERASE"/>
    <property type="match status" value="1"/>
</dbReference>
<evidence type="ECO:0000256" key="2">
    <source>
        <dbReference type="ARBA" id="ARBA00022679"/>
    </source>
</evidence>
<dbReference type="PANTHER" id="PTHR13778">
    <property type="entry name" value="GLYCOSYLTRANSFERASE 8 DOMAIN-CONTAINING PROTEIN"/>
    <property type="match status" value="1"/>
</dbReference>
<dbReference type="Pfam" id="PF01501">
    <property type="entry name" value="Glyco_transf_8"/>
    <property type="match status" value="1"/>
</dbReference>
<reference evidence="5" key="1">
    <citation type="submission" date="2019-07" db="EMBL/GenBank/DDBJ databases">
        <authorList>
            <person name="Wongkuna S."/>
            <person name="Scaria J."/>
        </authorList>
    </citation>
    <scope>NUCLEOTIDE SEQUENCE [LARGE SCALE GENOMIC DNA]</scope>
    <source>
        <strain evidence="5">SW178</strain>
    </source>
</reference>
<evidence type="ECO:0000313" key="6">
    <source>
        <dbReference type="Proteomes" id="UP000322025"/>
    </source>
</evidence>
<dbReference type="InterPro" id="IPR029044">
    <property type="entry name" value="Nucleotide-diphossugar_trans"/>
</dbReference>
<dbReference type="RefSeq" id="WP_150310479.1">
    <property type="nucleotide sequence ID" value="NZ_VMSO01000004.1"/>
</dbReference>
<keyword evidence="3" id="KW-0479">Metal-binding</keyword>
<protein>
    <submittedName>
        <fullName evidence="5">Glycosyltransferase family 8 protein</fullName>
    </submittedName>
</protein>
<evidence type="ECO:0000256" key="1">
    <source>
        <dbReference type="ARBA" id="ARBA00022676"/>
    </source>
</evidence>
<keyword evidence="1" id="KW-0328">Glycosyltransferase</keyword>
<sequence length="297" mass="34314">MNQTNSSAPAAEDINRHNSTPDRIQILTTMNENYLPRLQVLLTSIRINQPDEEMDIWLMHSGIPMGTLDPVARQCRHFGYGFHPVLIDGSAFAGAPVSRQYPREMYYRLLAPFFLPGDLHRILYLDPDILVINPLRPLWETDMKGNLFAAAAHTGKTELANNINQIRLRTDHPYFNSGVLLMDLALGRQEIIADEIFDYTREHAKELLLPDQDILNAMYGKRTLEIDDSLWNYDARNYNNYLLRSMGECDMDWVMSNTAILHFCGKAKPWQKGYIHRFGILYKHYEHLTGKINKGYV</sequence>
<dbReference type="GO" id="GO:0046872">
    <property type="term" value="F:metal ion binding"/>
    <property type="evidence" value="ECO:0007669"/>
    <property type="project" value="UniProtKB-KW"/>
</dbReference>
<keyword evidence="6" id="KW-1185">Reference proteome</keyword>
<dbReference type="Proteomes" id="UP000322025">
    <property type="component" value="Unassembled WGS sequence"/>
</dbReference>
<dbReference type="InterPro" id="IPR002495">
    <property type="entry name" value="Glyco_trans_8"/>
</dbReference>
<dbReference type="CDD" id="cd04194">
    <property type="entry name" value="GT8_A4GalT_like"/>
    <property type="match status" value="1"/>
</dbReference>
<dbReference type="InterPro" id="IPR050748">
    <property type="entry name" value="Glycosyltrans_8_dom-fam"/>
</dbReference>
<dbReference type="SUPFAM" id="SSF53448">
    <property type="entry name" value="Nucleotide-diphospho-sugar transferases"/>
    <property type="match status" value="1"/>
</dbReference>
<name>A0A5M9HZ76_9FIRM</name>
<dbReference type="Gene3D" id="3.90.550.10">
    <property type="entry name" value="Spore Coat Polysaccharide Biosynthesis Protein SpsA, Chain A"/>
    <property type="match status" value="1"/>
</dbReference>
<dbReference type="OrthoDB" id="9798746at2"/>
<evidence type="ECO:0000256" key="3">
    <source>
        <dbReference type="ARBA" id="ARBA00022723"/>
    </source>
</evidence>
<accession>A0A5M9HZ76</accession>
<comment type="caution">
    <text evidence="5">The sequence shown here is derived from an EMBL/GenBank/DDBJ whole genome shotgun (WGS) entry which is preliminary data.</text>
</comment>
<evidence type="ECO:0000313" key="5">
    <source>
        <dbReference type="EMBL" id="KAA8502128.1"/>
    </source>
</evidence>
<proteinExistence type="predicted"/>
<dbReference type="GO" id="GO:0016757">
    <property type="term" value="F:glycosyltransferase activity"/>
    <property type="evidence" value="ECO:0007669"/>
    <property type="project" value="UniProtKB-KW"/>
</dbReference>
<dbReference type="AlphaFoldDB" id="A0A5M9HZ76"/>
<organism evidence="5 6">
    <name type="scientific">Mediterraneibacter catenae</name>
    <dbReference type="NCBI Taxonomy" id="2594882"/>
    <lineage>
        <taxon>Bacteria</taxon>
        <taxon>Bacillati</taxon>
        <taxon>Bacillota</taxon>
        <taxon>Clostridia</taxon>
        <taxon>Lachnospirales</taxon>
        <taxon>Lachnospiraceae</taxon>
        <taxon>Mediterraneibacter</taxon>
    </lineage>
</organism>
<gene>
    <name evidence="5" type="ORF">FNY66_05150</name>
</gene>
<feature type="region of interest" description="Disordered" evidence="4">
    <location>
        <begin position="1"/>
        <end position="20"/>
    </location>
</feature>
<evidence type="ECO:0000256" key="4">
    <source>
        <dbReference type="SAM" id="MobiDB-lite"/>
    </source>
</evidence>